<keyword evidence="2" id="KW-1185">Reference proteome</keyword>
<evidence type="ECO:0000313" key="2">
    <source>
        <dbReference type="Proteomes" id="UP001057402"/>
    </source>
</evidence>
<dbReference type="EMBL" id="CM042891">
    <property type="protein sequence ID" value="KAI4303526.1"/>
    <property type="molecule type" value="Genomic_DNA"/>
</dbReference>
<accession>A0ACB9L265</accession>
<dbReference type="Proteomes" id="UP001057402">
    <property type="component" value="Chromosome 12"/>
</dbReference>
<name>A0ACB9L265_9MYRT</name>
<sequence>MMAVNNALKSSSCLNMPTLLLMFMIMIMASFPSTSLAISSCNGPCNTLNDCAGQLICINGRCNDDPDVGTTICRGHPPPPPPRGGVPPPVPPLEAHASPLAAFNAAAVPIRSTSALPSDGNHQGNPYQQRFQSGGRWRRPF</sequence>
<proteinExistence type="predicted"/>
<gene>
    <name evidence="1" type="ORF">MLD38_039140</name>
</gene>
<reference evidence="2" key="1">
    <citation type="journal article" date="2023" name="Front. Plant Sci.">
        <title>Chromosomal-level genome assembly of Melastoma candidum provides insights into trichome evolution.</title>
        <authorList>
            <person name="Zhong Y."/>
            <person name="Wu W."/>
            <person name="Sun C."/>
            <person name="Zou P."/>
            <person name="Liu Y."/>
            <person name="Dai S."/>
            <person name="Zhou R."/>
        </authorList>
    </citation>
    <scope>NUCLEOTIDE SEQUENCE [LARGE SCALE GENOMIC DNA]</scope>
</reference>
<organism evidence="1 2">
    <name type="scientific">Melastoma candidum</name>
    <dbReference type="NCBI Taxonomy" id="119954"/>
    <lineage>
        <taxon>Eukaryota</taxon>
        <taxon>Viridiplantae</taxon>
        <taxon>Streptophyta</taxon>
        <taxon>Embryophyta</taxon>
        <taxon>Tracheophyta</taxon>
        <taxon>Spermatophyta</taxon>
        <taxon>Magnoliopsida</taxon>
        <taxon>eudicotyledons</taxon>
        <taxon>Gunneridae</taxon>
        <taxon>Pentapetalae</taxon>
        <taxon>rosids</taxon>
        <taxon>malvids</taxon>
        <taxon>Myrtales</taxon>
        <taxon>Melastomataceae</taxon>
        <taxon>Melastomatoideae</taxon>
        <taxon>Melastomateae</taxon>
        <taxon>Melastoma</taxon>
    </lineage>
</organism>
<evidence type="ECO:0000313" key="1">
    <source>
        <dbReference type="EMBL" id="KAI4303526.1"/>
    </source>
</evidence>
<comment type="caution">
    <text evidence="1">The sequence shown here is derived from an EMBL/GenBank/DDBJ whole genome shotgun (WGS) entry which is preliminary data.</text>
</comment>
<protein>
    <submittedName>
        <fullName evidence="1">Uncharacterized protein</fullName>
    </submittedName>
</protein>